<dbReference type="Proteomes" id="UP000631114">
    <property type="component" value="Unassembled WGS sequence"/>
</dbReference>
<feature type="region of interest" description="Disordered" evidence="1">
    <location>
        <begin position="146"/>
        <end position="174"/>
    </location>
</feature>
<organism evidence="2 3">
    <name type="scientific">Coptis chinensis</name>
    <dbReference type="NCBI Taxonomy" id="261450"/>
    <lineage>
        <taxon>Eukaryota</taxon>
        <taxon>Viridiplantae</taxon>
        <taxon>Streptophyta</taxon>
        <taxon>Embryophyta</taxon>
        <taxon>Tracheophyta</taxon>
        <taxon>Spermatophyta</taxon>
        <taxon>Magnoliopsida</taxon>
        <taxon>Ranunculales</taxon>
        <taxon>Ranunculaceae</taxon>
        <taxon>Coptidoideae</taxon>
        <taxon>Coptis</taxon>
    </lineage>
</organism>
<feature type="compositionally biased region" description="Polar residues" evidence="1">
    <location>
        <begin position="146"/>
        <end position="164"/>
    </location>
</feature>
<proteinExistence type="predicted"/>
<gene>
    <name evidence="2" type="ORF">IFM89_028223</name>
</gene>
<reference evidence="2 3" key="1">
    <citation type="submission" date="2020-10" db="EMBL/GenBank/DDBJ databases">
        <title>The Coptis chinensis genome and diversification of protoberbering-type alkaloids.</title>
        <authorList>
            <person name="Wang B."/>
            <person name="Shu S."/>
            <person name="Song C."/>
            <person name="Liu Y."/>
        </authorList>
    </citation>
    <scope>NUCLEOTIDE SEQUENCE [LARGE SCALE GENOMIC DNA]</scope>
    <source>
        <strain evidence="2">HL-2020</strain>
        <tissue evidence="2">Leaf</tissue>
    </source>
</reference>
<sequence length="328" mass="36123">MADYSYTNGGYMSQERSARGPRSDGWESKYGSETHSPGWGKPGFATNGVAHQDHVCKPIIVDAQGRKRPIISFGPSVDHQLNAIVRKTETIIEQLHVPQATYGNGSPTKVGQMKDYGALNHGWNRPLNPSHDRPPKVDEFVTKVQSEASRANNTNPANSRYWGQSGNSYSYSEPNSYSGNYENGSSRWNKTSGNNVRDPYFGGYQGKNHMERDTNEEPTIITSGGWARPSHLGWAIPPNKDGSLTNPTNNIGAAIDYLKDATVHTAVNTPAKPWFTVPTPTVATIDSREARRRYGSVSESPQAVNRESTYSSAIDSREAVRRYGGQIM</sequence>
<comment type="caution">
    <text evidence="2">The sequence shown here is derived from an EMBL/GenBank/DDBJ whole genome shotgun (WGS) entry which is preliminary data.</text>
</comment>
<feature type="region of interest" description="Disordered" evidence="1">
    <location>
        <begin position="1"/>
        <end position="46"/>
    </location>
</feature>
<feature type="compositionally biased region" description="Polar residues" evidence="1">
    <location>
        <begin position="1"/>
        <end position="15"/>
    </location>
</feature>
<evidence type="ECO:0000313" key="2">
    <source>
        <dbReference type="EMBL" id="KAF9621785.1"/>
    </source>
</evidence>
<feature type="compositionally biased region" description="Low complexity" evidence="1">
    <location>
        <begin position="165"/>
        <end position="174"/>
    </location>
</feature>
<keyword evidence="3" id="KW-1185">Reference proteome</keyword>
<evidence type="ECO:0000313" key="3">
    <source>
        <dbReference type="Proteomes" id="UP000631114"/>
    </source>
</evidence>
<accession>A0A835IMN5</accession>
<name>A0A835IMN5_9MAGN</name>
<evidence type="ECO:0000256" key="1">
    <source>
        <dbReference type="SAM" id="MobiDB-lite"/>
    </source>
</evidence>
<dbReference type="OrthoDB" id="1153117at2759"/>
<dbReference type="AlphaFoldDB" id="A0A835IMN5"/>
<dbReference type="EMBL" id="JADFTS010000002">
    <property type="protein sequence ID" value="KAF9621785.1"/>
    <property type="molecule type" value="Genomic_DNA"/>
</dbReference>
<feature type="compositionally biased region" description="Basic and acidic residues" evidence="1">
    <location>
        <begin position="16"/>
        <end position="32"/>
    </location>
</feature>
<protein>
    <submittedName>
        <fullName evidence="2">Uncharacterized protein</fullName>
    </submittedName>
</protein>